<keyword evidence="1" id="KW-0805">Transcription regulation</keyword>
<evidence type="ECO:0000256" key="2">
    <source>
        <dbReference type="ARBA" id="ARBA00023125"/>
    </source>
</evidence>
<dbReference type="SMART" id="SM00866">
    <property type="entry name" value="UTRA"/>
    <property type="match status" value="1"/>
</dbReference>
<name>A0A2W2APN4_9HYPH</name>
<evidence type="ECO:0000313" key="7">
    <source>
        <dbReference type="Proteomes" id="UP000248795"/>
    </source>
</evidence>
<dbReference type="SUPFAM" id="SSF46785">
    <property type="entry name" value="Winged helix' DNA-binding domain"/>
    <property type="match status" value="1"/>
</dbReference>
<protein>
    <recommendedName>
        <fullName evidence="4">Histidine utilization repressor</fullName>
    </recommendedName>
</protein>
<reference evidence="7" key="1">
    <citation type="submission" date="2018-06" db="EMBL/GenBank/DDBJ databases">
        <title>Aestuariibacter litoralis strain KCTC 52945T.</title>
        <authorList>
            <person name="Li X."/>
            <person name="Salam N."/>
            <person name="Li J.-L."/>
            <person name="Chen Y.-M."/>
            <person name="Yang Z.-W."/>
            <person name="Zhang L.-Y."/>
            <person name="Han M.-X."/>
            <person name="Xiao M."/>
            <person name="Li W.-J."/>
        </authorList>
    </citation>
    <scope>NUCLEOTIDE SEQUENCE [LARGE SCALE GENOMIC DNA]</scope>
    <source>
        <strain evidence="7">KCTC 52945</strain>
    </source>
</reference>
<accession>A0A2W2APN4</accession>
<dbReference type="InterPro" id="IPR036388">
    <property type="entry name" value="WH-like_DNA-bd_sf"/>
</dbReference>
<dbReference type="GO" id="GO:0003700">
    <property type="term" value="F:DNA-binding transcription factor activity"/>
    <property type="evidence" value="ECO:0007669"/>
    <property type="project" value="UniProtKB-UniRule"/>
</dbReference>
<proteinExistence type="predicted"/>
<evidence type="ECO:0000256" key="4">
    <source>
        <dbReference type="NCBIfam" id="TIGR02018"/>
    </source>
</evidence>
<dbReference type="NCBIfam" id="TIGR02018">
    <property type="entry name" value="his_ut_repres"/>
    <property type="match status" value="1"/>
</dbReference>
<keyword evidence="7" id="KW-1185">Reference proteome</keyword>
<organism evidence="6 7">
    <name type="scientific">Aestuariivirga litoralis</name>
    <dbReference type="NCBI Taxonomy" id="2650924"/>
    <lineage>
        <taxon>Bacteria</taxon>
        <taxon>Pseudomonadati</taxon>
        <taxon>Pseudomonadota</taxon>
        <taxon>Alphaproteobacteria</taxon>
        <taxon>Hyphomicrobiales</taxon>
        <taxon>Aestuariivirgaceae</taxon>
        <taxon>Aestuariivirga</taxon>
    </lineage>
</organism>
<keyword evidence="2" id="KW-0238">DNA-binding</keyword>
<dbReference type="GO" id="GO:0006547">
    <property type="term" value="P:L-histidine metabolic process"/>
    <property type="evidence" value="ECO:0007669"/>
    <property type="project" value="UniProtKB-UniRule"/>
</dbReference>
<dbReference type="PANTHER" id="PTHR44846">
    <property type="entry name" value="MANNOSYL-D-GLYCERATE TRANSPORT/METABOLISM SYSTEM REPRESSOR MNGR-RELATED"/>
    <property type="match status" value="1"/>
</dbReference>
<dbReference type="CDD" id="cd07377">
    <property type="entry name" value="WHTH_GntR"/>
    <property type="match status" value="1"/>
</dbReference>
<dbReference type="FunFam" id="1.10.10.10:FF:000079">
    <property type="entry name" value="GntR family transcriptional regulator"/>
    <property type="match status" value="1"/>
</dbReference>
<dbReference type="SMART" id="SM00345">
    <property type="entry name" value="HTH_GNTR"/>
    <property type="match status" value="1"/>
</dbReference>
<keyword evidence="3" id="KW-0804">Transcription</keyword>
<dbReference type="PANTHER" id="PTHR44846:SF16">
    <property type="entry name" value="TRANSCRIPTIONAL REGULATOR PHNF-RELATED"/>
    <property type="match status" value="1"/>
</dbReference>
<dbReference type="Proteomes" id="UP000248795">
    <property type="component" value="Unassembled WGS sequence"/>
</dbReference>
<evidence type="ECO:0000313" key="6">
    <source>
        <dbReference type="EMBL" id="PZF75552.1"/>
    </source>
</evidence>
<dbReference type="PROSITE" id="PS50949">
    <property type="entry name" value="HTH_GNTR"/>
    <property type="match status" value="1"/>
</dbReference>
<dbReference type="GO" id="GO:0045892">
    <property type="term" value="P:negative regulation of DNA-templated transcription"/>
    <property type="evidence" value="ECO:0007669"/>
    <property type="project" value="UniProtKB-UniRule"/>
</dbReference>
<comment type="caution">
    <text evidence="6">The sequence shown here is derived from an EMBL/GenBank/DDBJ whole genome shotgun (WGS) entry which is preliminary data.</text>
</comment>
<dbReference type="Gene3D" id="1.10.10.10">
    <property type="entry name" value="Winged helix-like DNA-binding domain superfamily/Winged helix DNA-binding domain"/>
    <property type="match status" value="1"/>
</dbReference>
<dbReference type="InterPro" id="IPR036390">
    <property type="entry name" value="WH_DNA-bd_sf"/>
</dbReference>
<dbReference type="InterPro" id="IPR000524">
    <property type="entry name" value="Tscrpt_reg_HTH_GntR"/>
</dbReference>
<dbReference type="GO" id="GO:0003677">
    <property type="term" value="F:DNA binding"/>
    <property type="evidence" value="ECO:0007669"/>
    <property type="project" value="UniProtKB-UniRule"/>
</dbReference>
<dbReference type="Gene3D" id="3.40.1410.10">
    <property type="entry name" value="Chorismate lyase-like"/>
    <property type="match status" value="1"/>
</dbReference>
<dbReference type="Pfam" id="PF00392">
    <property type="entry name" value="GntR"/>
    <property type="match status" value="1"/>
</dbReference>
<dbReference type="AlphaFoldDB" id="A0A2W2APN4"/>
<evidence type="ECO:0000256" key="3">
    <source>
        <dbReference type="ARBA" id="ARBA00023163"/>
    </source>
</evidence>
<dbReference type="Pfam" id="PF07702">
    <property type="entry name" value="UTRA"/>
    <property type="match status" value="1"/>
</dbReference>
<dbReference type="SUPFAM" id="SSF64288">
    <property type="entry name" value="Chorismate lyase-like"/>
    <property type="match status" value="1"/>
</dbReference>
<dbReference type="PRINTS" id="PR00035">
    <property type="entry name" value="HTHGNTR"/>
</dbReference>
<feature type="domain" description="HTH gntR-type" evidence="5">
    <location>
        <begin position="5"/>
        <end position="73"/>
    </location>
</feature>
<dbReference type="RefSeq" id="WP_111199746.1">
    <property type="nucleotide sequence ID" value="NZ_QKVK01000009.1"/>
</dbReference>
<dbReference type="InterPro" id="IPR050679">
    <property type="entry name" value="Bact_HTH_transcr_reg"/>
</dbReference>
<sequence length="243" mass="27367">MSEAQPLYAKVKDHILENIRSGAWEAGRRVPSENELVESFRISRMTANRALRELTAEGFLSRVPGVGTFVKESPALSSLMELRNIAEEIAQRGHRYSSRLIRKGLVDANPALAEEFEDRALKQLFHIVIVHEENGVPVQLEDRHVNPSLVPDFLDHDFTETTPTAVLLAATPVDELEHTVEATLPTTEQQRLLNIAALEPCLALYRRSWSRARVATVVTLTYPASRYALYSRHRTNARGTFSQ</sequence>
<dbReference type="InterPro" id="IPR028978">
    <property type="entry name" value="Chorismate_lyase_/UTRA_dom_sf"/>
</dbReference>
<gene>
    <name evidence="6" type="primary">hutC</name>
    <name evidence="6" type="ORF">DK847_17045</name>
</gene>
<dbReference type="InterPro" id="IPR011663">
    <property type="entry name" value="UTRA"/>
</dbReference>
<evidence type="ECO:0000259" key="5">
    <source>
        <dbReference type="PROSITE" id="PS50949"/>
    </source>
</evidence>
<evidence type="ECO:0000256" key="1">
    <source>
        <dbReference type="ARBA" id="ARBA00023015"/>
    </source>
</evidence>
<dbReference type="EMBL" id="QKVK01000009">
    <property type="protein sequence ID" value="PZF75552.1"/>
    <property type="molecule type" value="Genomic_DNA"/>
</dbReference>
<dbReference type="InterPro" id="IPR010248">
    <property type="entry name" value="His_ut_repres"/>
</dbReference>